<accession>A0A0B6ZF47</accession>
<feature type="non-terminal residue" evidence="1">
    <location>
        <position position="1"/>
    </location>
</feature>
<protein>
    <submittedName>
        <fullName evidence="1">Uncharacterized protein</fullName>
    </submittedName>
</protein>
<feature type="non-terminal residue" evidence="1">
    <location>
        <position position="132"/>
    </location>
</feature>
<reference evidence="1" key="1">
    <citation type="submission" date="2014-12" db="EMBL/GenBank/DDBJ databases">
        <title>Insight into the proteome of Arion vulgaris.</title>
        <authorList>
            <person name="Aradska J."/>
            <person name="Bulat T."/>
            <person name="Smidak R."/>
            <person name="Sarate P."/>
            <person name="Gangsoo J."/>
            <person name="Sialana F."/>
            <person name="Bilban M."/>
            <person name="Lubec G."/>
        </authorList>
    </citation>
    <scope>NUCLEOTIDE SEQUENCE</scope>
    <source>
        <tissue evidence="1">Skin</tissue>
    </source>
</reference>
<name>A0A0B6ZF47_9EUPU</name>
<evidence type="ECO:0000313" key="1">
    <source>
        <dbReference type="EMBL" id="CEK67168.1"/>
    </source>
</evidence>
<dbReference type="EMBL" id="HACG01020303">
    <property type="protein sequence ID" value="CEK67168.1"/>
    <property type="molecule type" value="Transcribed_RNA"/>
</dbReference>
<gene>
    <name evidence="1" type="primary">ORF61602</name>
</gene>
<proteinExistence type="predicted"/>
<sequence>TLHSVQNSLKHSFNVSKAGPAMCSAACNCVQSSTEYSAKDKLFDNSWQGSQSASSDIDNVQYNVNSSSADAASPATSSSFLQSHGRSATGIKFSKRNEQDMNCITQTSSPDENKIMTTKTLSLPALVASITP</sequence>
<dbReference type="AlphaFoldDB" id="A0A0B6ZF47"/>
<organism evidence="1">
    <name type="scientific">Arion vulgaris</name>
    <dbReference type="NCBI Taxonomy" id="1028688"/>
    <lineage>
        <taxon>Eukaryota</taxon>
        <taxon>Metazoa</taxon>
        <taxon>Spiralia</taxon>
        <taxon>Lophotrochozoa</taxon>
        <taxon>Mollusca</taxon>
        <taxon>Gastropoda</taxon>
        <taxon>Heterobranchia</taxon>
        <taxon>Euthyneura</taxon>
        <taxon>Panpulmonata</taxon>
        <taxon>Eupulmonata</taxon>
        <taxon>Stylommatophora</taxon>
        <taxon>Helicina</taxon>
        <taxon>Arionoidea</taxon>
        <taxon>Arionidae</taxon>
        <taxon>Arion</taxon>
    </lineage>
</organism>